<dbReference type="PANTHER" id="PTHR34039">
    <property type="entry name" value="UPF0102 PROTEIN YRAN"/>
    <property type="match status" value="1"/>
</dbReference>
<dbReference type="STRING" id="1576369.SAMN05421753_105275"/>
<keyword evidence="3" id="KW-0378">Hydrolase</keyword>
<keyword evidence="4" id="KW-1185">Reference proteome</keyword>
<reference evidence="4" key="1">
    <citation type="submission" date="2016-10" db="EMBL/GenBank/DDBJ databases">
        <authorList>
            <person name="Varghese N."/>
            <person name="Submissions S."/>
        </authorList>
    </citation>
    <scope>NUCLEOTIDE SEQUENCE [LARGE SCALE GENOMIC DNA]</scope>
    <source>
        <strain evidence="4">DSM 26348</strain>
    </source>
</reference>
<keyword evidence="3" id="KW-0255">Endonuclease</keyword>
<dbReference type="InterPro" id="IPR003509">
    <property type="entry name" value="UPF0102_YraN-like"/>
</dbReference>
<dbReference type="HAMAP" id="MF_00048">
    <property type="entry name" value="UPF0102"/>
    <property type="match status" value="1"/>
</dbReference>
<name>A0A1I3FJB7_9PLAN</name>
<dbReference type="GO" id="GO:0003676">
    <property type="term" value="F:nucleic acid binding"/>
    <property type="evidence" value="ECO:0007669"/>
    <property type="project" value="InterPro"/>
</dbReference>
<dbReference type="InterPro" id="IPR011856">
    <property type="entry name" value="tRNA_endonuc-like_dom_sf"/>
</dbReference>
<dbReference type="EMBL" id="FOQD01000005">
    <property type="protein sequence ID" value="SFI11276.1"/>
    <property type="molecule type" value="Genomic_DNA"/>
</dbReference>
<dbReference type="CDD" id="cd20736">
    <property type="entry name" value="PoNe_Nuclease"/>
    <property type="match status" value="1"/>
</dbReference>
<accession>A0A1I3FJB7</accession>
<dbReference type="RefSeq" id="WP_092049317.1">
    <property type="nucleotide sequence ID" value="NZ_FOQD01000005.1"/>
</dbReference>
<dbReference type="OrthoDB" id="9802516at2"/>
<dbReference type="Pfam" id="PF02021">
    <property type="entry name" value="UPF0102"/>
    <property type="match status" value="1"/>
</dbReference>
<gene>
    <name evidence="3" type="ORF">SAMN05421753_105275</name>
</gene>
<comment type="similarity">
    <text evidence="1 2">Belongs to the UPF0102 family.</text>
</comment>
<dbReference type="NCBIfam" id="NF009150">
    <property type="entry name" value="PRK12497.1-3"/>
    <property type="match status" value="1"/>
</dbReference>
<evidence type="ECO:0000313" key="3">
    <source>
        <dbReference type="EMBL" id="SFI11276.1"/>
    </source>
</evidence>
<evidence type="ECO:0000256" key="2">
    <source>
        <dbReference type="HAMAP-Rule" id="MF_00048"/>
    </source>
</evidence>
<protein>
    <recommendedName>
        <fullName evidence="2">UPF0102 protein SAMN05421753_105275</fullName>
    </recommendedName>
</protein>
<dbReference type="NCBIfam" id="TIGR00252">
    <property type="entry name" value="YraN family protein"/>
    <property type="match status" value="1"/>
</dbReference>
<evidence type="ECO:0000256" key="1">
    <source>
        <dbReference type="ARBA" id="ARBA00006738"/>
    </source>
</evidence>
<sequence length="134" mass="15309">MAVFRVGWLRRLFGDRGERAAARYLRRQGYRILARQARSRSGEIDLIALDQGTIVFVEVKTRTSHVKGHPAEAVDAAKQRQMTRAALAWLKRRKLLNHRGRFDIVAITWHPGSPPVIEHFKDAFQGTGQGQMYS</sequence>
<dbReference type="NCBIfam" id="NF009154">
    <property type="entry name" value="PRK12497.3-3"/>
    <property type="match status" value="1"/>
</dbReference>
<evidence type="ECO:0000313" key="4">
    <source>
        <dbReference type="Proteomes" id="UP000199518"/>
    </source>
</evidence>
<dbReference type="PANTHER" id="PTHR34039:SF1">
    <property type="entry name" value="UPF0102 PROTEIN YRAN"/>
    <property type="match status" value="1"/>
</dbReference>
<dbReference type="AlphaFoldDB" id="A0A1I3FJB7"/>
<dbReference type="Proteomes" id="UP000199518">
    <property type="component" value="Unassembled WGS sequence"/>
</dbReference>
<proteinExistence type="inferred from homology"/>
<dbReference type="GO" id="GO:0004519">
    <property type="term" value="F:endonuclease activity"/>
    <property type="evidence" value="ECO:0007669"/>
    <property type="project" value="UniProtKB-KW"/>
</dbReference>
<dbReference type="SUPFAM" id="SSF52980">
    <property type="entry name" value="Restriction endonuclease-like"/>
    <property type="match status" value="1"/>
</dbReference>
<dbReference type="InterPro" id="IPR011335">
    <property type="entry name" value="Restrct_endonuc-II-like"/>
</dbReference>
<keyword evidence="3" id="KW-0540">Nuclease</keyword>
<dbReference type="Gene3D" id="3.40.1350.10">
    <property type="match status" value="1"/>
</dbReference>
<organism evidence="3 4">
    <name type="scientific">Planctomicrobium piriforme</name>
    <dbReference type="NCBI Taxonomy" id="1576369"/>
    <lineage>
        <taxon>Bacteria</taxon>
        <taxon>Pseudomonadati</taxon>
        <taxon>Planctomycetota</taxon>
        <taxon>Planctomycetia</taxon>
        <taxon>Planctomycetales</taxon>
        <taxon>Planctomycetaceae</taxon>
        <taxon>Planctomicrobium</taxon>
    </lineage>
</organism>